<protein>
    <submittedName>
        <fullName evidence="10">Flavin oxidoreductase / NADH oxidase family protein</fullName>
    </submittedName>
</protein>
<dbReference type="PATRIC" id="fig|1299334.3.peg.7323"/>
<name>X7ZXV9_MYCXE</name>
<evidence type="ECO:0000256" key="7">
    <source>
        <dbReference type="ARBA" id="ARBA00023004"/>
    </source>
</evidence>
<evidence type="ECO:0000256" key="4">
    <source>
        <dbReference type="ARBA" id="ARBA00022643"/>
    </source>
</evidence>
<evidence type="ECO:0000256" key="3">
    <source>
        <dbReference type="ARBA" id="ARBA00022630"/>
    </source>
</evidence>
<keyword evidence="4" id="KW-0288">FMN</keyword>
<evidence type="ECO:0000256" key="6">
    <source>
        <dbReference type="ARBA" id="ARBA00023002"/>
    </source>
</evidence>
<dbReference type="GO" id="GO:0051536">
    <property type="term" value="F:iron-sulfur cluster binding"/>
    <property type="evidence" value="ECO:0007669"/>
    <property type="project" value="UniProtKB-KW"/>
</dbReference>
<evidence type="ECO:0000259" key="9">
    <source>
        <dbReference type="Pfam" id="PF00724"/>
    </source>
</evidence>
<dbReference type="Pfam" id="PF00724">
    <property type="entry name" value="Oxidored_FMN"/>
    <property type="match status" value="1"/>
</dbReference>
<dbReference type="PANTHER" id="PTHR42917">
    <property type="entry name" value="2,4-DIENOYL-COA REDUCTASE"/>
    <property type="match status" value="1"/>
</dbReference>
<evidence type="ECO:0000256" key="1">
    <source>
        <dbReference type="ARBA" id="ARBA00001917"/>
    </source>
</evidence>
<evidence type="ECO:0000256" key="5">
    <source>
        <dbReference type="ARBA" id="ARBA00022723"/>
    </source>
</evidence>
<reference evidence="10" key="1">
    <citation type="submission" date="2014-01" db="EMBL/GenBank/DDBJ databases">
        <authorList>
            <person name="Brown-Elliot B."/>
            <person name="Wallace R."/>
            <person name="Lenaerts A."/>
            <person name="Ordway D."/>
            <person name="DeGroote M.A."/>
            <person name="Parker T."/>
            <person name="Sizemore C."/>
            <person name="Tallon L.J."/>
            <person name="Sadzewicz L.K."/>
            <person name="Sengamalay N."/>
            <person name="Fraser C.M."/>
            <person name="Hine E."/>
            <person name="Shefchek K.A."/>
            <person name="Das S.P."/>
            <person name="Tettelin H."/>
        </authorList>
    </citation>
    <scope>NUCLEOTIDE SEQUENCE [LARGE SCALE GENOMIC DNA]</scope>
    <source>
        <strain evidence="10">4042</strain>
    </source>
</reference>
<sequence length="118" mass="12508">MNAFPHLLQPGRIGGMSVRNRLVMSPMETMYGTPDGLPSPRTRNYFAARAKGGVGLITLGATGIDHRHLETPGSLHLGTDESVGAHRALVEAVHEHGAKIQPQIVHAGPTAWAQTSTA</sequence>
<keyword evidence="3" id="KW-0285">Flavoprotein</keyword>
<dbReference type="PANTHER" id="PTHR42917:SF2">
    <property type="entry name" value="2,4-DIENOYL-COA REDUCTASE [(2E)-ENOYL-COA-PRODUCING]"/>
    <property type="match status" value="1"/>
</dbReference>
<dbReference type="InterPro" id="IPR051793">
    <property type="entry name" value="NADH:flavin_oxidoreductase"/>
</dbReference>
<dbReference type="InterPro" id="IPR013785">
    <property type="entry name" value="Aldolase_TIM"/>
</dbReference>
<proteinExistence type="predicted"/>
<dbReference type="SUPFAM" id="SSF51395">
    <property type="entry name" value="FMN-linked oxidoreductases"/>
    <property type="match status" value="1"/>
</dbReference>
<accession>X7ZXV9</accession>
<feature type="domain" description="NADH:flavin oxidoreductase/NADH oxidase N-terminal" evidence="9">
    <location>
        <begin position="7"/>
        <end position="111"/>
    </location>
</feature>
<dbReference type="Gene3D" id="3.20.20.70">
    <property type="entry name" value="Aldolase class I"/>
    <property type="match status" value="1"/>
</dbReference>
<comment type="cofactor">
    <cofactor evidence="1">
        <name>FMN</name>
        <dbReference type="ChEBI" id="CHEBI:58210"/>
    </cofactor>
</comment>
<keyword evidence="5" id="KW-0479">Metal-binding</keyword>
<evidence type="ECO:0000256" key="8">
    <source>
        <dbReference type="ARBA" id="ARBA00023014"/>
    </source>
</evidence>
<dbReference type="InterPro" id="IPR001155">
    <property type="entry name" value="OxRdtase_FMN_N"/>
</dbReference>
<dbReference type="GO" id="GO:0010181">
    <property type="term" value="F:FMN binding"/>
    <property type="evidence" value="ECO:0007669"/>
    <property type="project" value="InterPro"/>
</dbReference>
<comment type="caution">
    <text evidence="10">The sequence shown here is derived from an EMBL/GenBank/DDBJ whole genome shotgun (WGS) entry which is preliminary data.</text>
</comment>
<comment type="cofactor">
    <cofactor evidence="2">
        <name>[4Fe-4S] cluster</name>
        <dbReference type="ChEBI" id="CHEBI:49883"/>
    </cofactor>
</comment>
<dbReference type="AlphaFoldDB" id="X7ZXV9"/>
<evidence type="ECO:0000256" key="2">
    <source>
        <dbReference type="ARBA" id="ARBA00001966"/>
    </source>
</evidence>
<evidence type="ECO:0000313" key="10">
    <source>
        <dbReference type="EMBL" id="EUA23470.1"/>
    </source>
</evidence>
<organism evidence="10">
    <name type="scientific">Mycobacterium xenopi 4042</name>
    <dbReference type="NCBI Taxonomy" id="1299334"/>
    <lineage>
        <taxon>Bacteria</taxon>
        <taxon>Bacillati</taxon>
        <taxon>Actinomycetota</taxon>
        <taxon>Actinomycetes</taxon>
        <taxon>Mycobacteriales</taxon>
        <taxon>Mycobacteriaceae</taxon>
        <taxon>Mycobacterium</taxon>
    </lineage>
</organism>
<dbReference type="GO" id="GO:0016491">
    <property type="term" value="F:oxidoreductase activity"/>
    <property type="evidence" value="ECO:0007669"/>
    <property type="project" value="UniProtKB-KW"/>
</dbReference>
<keyword evidence="7" id="KW-0408">Iron</keyword>
<keyword evidence="6" id="KW-0560">Oxidoreductase</keyword>
<keyword evidence="8" id="KW-0411">Iron-sulfur</keyword>
<gene>
    <name evidence="10" type="ORF">I553_5367</name>
</gene>
<dbReference type="GO" id="GO:0046872">
    <property type="term" value="F:metal ion binding"/>
    <property type="evidence" value="ECO:0007669"/>
    <property type="project" value="UniProtKB-KW"/>
</dbReference>
<dbReference type="EMBL" id="JAOB01000069">
    <property type="protein sequence ID" value="EUA23470.1"/>
    <property type="molecule type" value="Genomic_DNA"/>
</dbReference>